<name>A0AAV5M8Y0_9ROSI</name>
<proteinExistence type="predicted"/>
<keyword evidence="4" id="KW-1185">Reference proteome</keyword>
<protein>
    <submittedName>
        <fullName evidence="3">Uncharacterized protein</fullName>
    </submittedName>
</protein>
<gene>
    <name evidence="3" type="ORF">SLEP1_g53261</name>
</gene>
<sequence>MIQTGGLDCVTAVDSSSFGAMGTPLTRARELKRKREGELNEAHRGKMPATAYTTPSHSPVGFMAEALQKSSRSATALATERSLFSTNQGTKIQLFAPPPHQEVGLGSKQEVSVCDLVKQYGKFKDAKRRQQEAAAASIDANCIFMERKKEADNCNREVKELEEGFGKLKAELAEKGKISGNALELETIGAVILGWNLMKKLMQSWPTGSEFRDLPLLDAIQRYPSLQKEFNEGLTLIGQGHPIDDKVEPAWPPYQFESAWPPDPVEPSDSD</sequence>
<organism evidence="3 4">
    <name type="scientific">Rubroshorea leprosula</name>
    <dbReference type="NCBI Taxonomy" id="152421"/>
    <lineage>
        <taxon>Eukaryota</taxon>
        <taxon>Viridiplantae</taxon>
        <taxon>Streptophyta</taxon>
        <taxon>Embryophyta</taxon>
        <taxon>Tracheophyta</taxon>
        <taxon>Spermatophyta</taxon>
        <taxon>Magnoliopsida</taxon>
        <taxon>eudicotyledons</taxon>
        <taxon>Gunneridae</taxon>
        <taxon>Pentapetalae</taxon>
        <taxon>rosids</taxon>
        <taxon>malvids</taxon>
        <taxon>Malvales</taxon>
        <taxon>Dipterocarpaceae</taxon>
        <taxon>Rubroshorea</taxon>
    </lineage>
</organism>
<comment type="caution">
    <text evidence="3">The sequence shown here is derived from an EMBL/GenBank/DDBJ whole genome shotgun (WGS) entry which is preliminary data.</text>
</comment>
<evidence type="ECO:0000256" key="2">
    <source>
        <dbReference type="SAM" id="MobiDB-lite"/>
    </source>
</evidence>
<feature type="region of interest" description="Disordered" evidence="2">
    <location>
        <begin position="245"/>
        <end position="271"/>
    </location>
</feature>
<keyword evidence="1" id="KW-0175">Coiled coil</keyword>
<evidence type="ECO:0000313" key="4">
    <source>
        <dbReference type="Proteomes" id="UP001054252"/>
    </source>
</evidence>
<feature type="coiled-coil region" evidence="1">
    <location>
        <begin position="144"/>
        <end position="171"/>
    </location>
</feature>
<evidence type="ECO:0000256" key="1">
    <source>
        <dbReference type="SAM" id="Coils"/>
    </source>
</evidence>
<dbReference type="EMBL" id="BPVZ01000205">
    <property type="protein sequence ID" value="GKV46264.1"/>
    <property type="molecule type" value="Genomic_DNA"/>
</dbReference>
<accession>A0AAV5M8Y0</accession>
<dbReference type="Proteomes" id="UP001054252">
    <property type="component" value="Unassembled WGS sequence"/>
</dbReference>
<reference evidence="3 4" key="1">
    <citation type="journal article" date="2021" name="Commun. Biol.">
        <title>The genome of Shorea leprosula (Dipterocarpaceae) highlights the ecological relevance of drought in aseasonal tropical rainforests.</title>
        <authorList>
            <person name="Ng K.K.S."/>
            <person name="Kobayashi M.J."/>
            <person name="Fawcett J.A."/>
            <person name="Hatakeyama M."/>
            <person name="Paape T."/>
            <person name="Ng C.H."/>
            <person name="Ang C.C."/>
            <person name="Tnah L.H."/>
            <person name="Lee C.T."/>
            <person name="Nishiyama T."/>
            <person name="Sese J."/>
            <person name="O'Brien M.J."/>
            <person name="Copetti D."/>
            <person name="Mohd Noor M.I."/>
            <person name="Ong R.C."/>
            <person name="Putra M."/>
            <person name="Sireger I.Z."/>
            <person name="Indrioko S."/>
            <person name="Kosugi Y."/>
            <person name="Izuno A."/>
            <person name="Isagi Y."/>
            <person name="Lee S.L."/>
            <person name="Shimizu K.K."/>
        </authorList>
    </citation>
    <scope>NUCLEOTIDE SEQUENCE [LARGE SCALE GENOMIC DNA]</scope>
    <source>
        <strain evidence="3">214</strain>
    </source>
</reference>
<dbReference type="AlphaFoldDB" id="A0AAV5M8Y0"/>
<evidence type="ECO:0000313" key="3">
    <source>
        <dbReference type="EMBL" id="GKV46264.1"/>
    </source>
</evidence>